<reference evidence="5" key="1">
    <citation type="journal article" date="2014" name="Int. J. Syst. Evol. Microbiol.">
        <title>Complete genome sequence of Corynebacterium casei LMG S-19264T (=DSM 44701T), isolated from a smear-ripened cheese.</title>
        <authorList>
            <consortium name="US DOE Joint Genome Institute (JGI-PGF)"/>
            <person name="Walter F."/>
            <person name="Albersmeier A."/>
            <person name="Kalinowski J."/>
            <person name="Ruckert C."/>
        </authorList>
    </citation>
    <scope>NUCLEOTIDE SEQUENCE</scope>
    <source>
        <strain evidence="5">KCTC 22169</strain>
    </source>
</reference>
<reference evidence="5" key="2">
    <citation type="submission" date="2020-09" db="EMBL/GenBank/DDBJ databases">
        <authorList>
            <person name="Sun Q."/>
            <person name="Kim S."/>
        </authorList>
    </citation>
    <scope>NUCLEOTIDE SEQUENCE</scope>
    <source>
        <strain evidence="5">KCTC 22169</strain>
    </source>
</reference>
<name>A0A918N9A4_9GAMM</name>
<evidence type="ECO:0000256" key="4">
    <source>
        <dbReference type="ARBA" id="ARBA00022679"/>
    </source>
</evidence>
<dbReference type="InterPro" id="IPR027396">
    <property type="entry name" value="DsrEFH-like"/>
</dbReference>
<comment type="subcellular location">
    <subcellularLocation>
        <location evidence="1">Cytoplasm</location>
    </subcellularLocation>
</comment>
<keyword evidence="3" id="KW-0963">Cytoplasm</keyword>
<evidence type="ECO:0000313" key="6">
    <source>
        <dbReference type="Proteomes" id="UP000626148"/>
    </source>
</evidence>
<dbReference type="SUPFAM" id="SSF75169">
    <property type="entry name" value="DsrEFH-like"/>
    <property type="match status" value="1"/>
</dbReference>
<evidence type="ECO:0000256" key="2">
    <source>
        <dbReference type="ARBA" id="ARBA00007067"/>
    </source>
</evidence>
<comment type="similarity">
    <text evidence="2">Belongs to the DsrE/TusD family.</text>
</comment>
<dbReference type="Gene3D" id="3.40.1260.10">
    <property type="entry name" value="DsrEFH-like"/>
    <property type="match status" value="1"/>
</dbReference>
<sequence>MNLQLNIYAAPWSQSSQEDALAYARAARAQGLCIKRVFFFMDGVYAGLTAQSPASDEIDIREEWVELHKRSGCELLLCIAASANRGLLNESEAQRQAKSSVTVAPPFELVGLGQWTLGFGDCDKVVSFR</sequence>
<evidence type="ECO:0000313" key="5">
    <source>
        <dbReference type="EMBL" id="GGX53008.1"/>
    </source>
</evidence>
<dbReference type="PANTHER" id="PTHR34874">
    <property type="entry name" value="PROTEIN YCHN"/>
    <property type="match status" value="1"/>
</dbReference>
<comment type="caution">
    <text evidence="5">The sequence shown here is derived from an EMBL/GenBank/DDBJ whole genome shotgun (WGS) entry which is preliminary data.</text>
</comment>
<protein>
    <submittedName>
        <fullName evidence="5">Sulfurtransferase TusD</fullName>
    </submittedName>
</protein>
<gene>
    <name evidence="5" type="primary">tusD</name>
    <name evidence="5" type="ORF">GCM10007392_20630</name>
</gene>
<accession>A0A918N9A4</accession>
<keyword evidence="6" id="KW-1185">Reference proteome</keyword>
<dbReference type="NCBIfam" id="TIGR03012">
    <property type="entry name" value="sulf_tusD_dsrE"/>
    <property type="match status" value="1"/>
</dbReference>
<dbReference type="AlphaFoldDB" id="A0A918N9A4"/>
<proteinExistence type="inferred from homology"/>
<dbReference type="PANTHER" id="PTHR34874:SF3">
    <property type="entry name" value="SULFURTRANSFERASE TUSD"/>
    <property type="match status" value="1"/>
</dbReference>
<dbReference type="InterPro" id="IPR003787">
    <property type="entry name" value="Sulphur_relay_DsrE/F-like"/>
</dbReference>
<dbReference type="GO" id="GO:0097163">
    <property type="term" value="F:sulfur carrier activity"/>
    <property type="evidence" value="ECO:0007669"/>
    <property type="project" value="TreeGrafter"/>
</dbReference>
<dbReference type="RefSeq" id="WP_189608447.1">
    <property type="nucleotide sequence ID" value="NZ_BMXR01000004.1"/>
</dbReference>
<dbReference type="GO" id="GO:0002143">
    <property type="term" value="P:tRNA wobble position uridine thiolation"/>
    <property type="evidence" value="ECO:0007669"/>
    <property type="project" value="TreeGrafter"/>
</dbReference>
<dbReference type="Proteomes" id="UP000626148">
    <property type="component" value="Unassembled WGS sequence"/>
</dbReference>
<dbReference type="InterPro" id="IPR017463">
    <property type="entry name" value="Sulphur_relay_TusD/DsrE"/>
</dbReference>
<organism evidence="5 6">
    <name type="scientific">Saccharospirillum salsuginis</name>
    <dbReference type="NCBI Taxonomy" id="418750"/>
    <lineage>
        <taxon>Bacteria</taxon>
        <taxon>Pseudomonadati</taxon>
        <taxon>Pseudomonadota</taxon>
        <taxon>Gammaproteobacteria</taxon>
        <taxon>Oceanospirillales</taxon>
        <taxon>Saccharospirillaceae</taxon>
        <taxon>Saccharospirillum</taxon>
    </lineage>
</organism>
<dbReference type="NCBIfam" id="NF001237">
    <property type="entry name" value="PRK00207.1"/>
    <property type="match status" value="1"/>
</dbReference>
<keyword evidence="4" id="KW-0808">Transferase</keyword>
<evidence type="ECO:0000256" key="1">
    <source>
        <dbReference type="ARBA" id="ARBA00004496"/>
    </source>
</evidence>
<dbReference type="GO" id="GO:0016783">
    <property type="term" value="F:sulfurtransferase activity"/>
    <property type="evidence" value="ECO:0007669"/>
    <property type="project" value="InterPro"/>
</dbReference>
<dbReference type="GO" id="GO:1990228">
    <property type="term" value="C:sulfurtransferase complex"/>
    <property type="evidence" value="ECO:0007669"/>
    <property type="project" value="TreeGrafter"/>
</dbReference>
<evidence type="ECO:0000256" key="3">
    <source>
        <dbReference type="ARBA" id="ARBA00022490"/>
    </source>
</evidence>
<dbReference type="Pfam" id="PF02635">
    <property type="entry name" value="DsrE"/>
    <property type="match status" value="1"/>
</dbReference>
<dbReference type="EMBL" id="BMXR01000004">
    <property type="protein sequence ID" value="GGX53008.1"/>
    <property type="molecule type" value="Genomic_DNA"/>
</dbReference>